<keyword evidence="5" id="KW-0235">DNA replication</keyword>
<evidence type="ECO:0000313" key="14">
    <source>
        <dbReference type="EMBL" id="MBC5840779.1"/>
    </source>
</evidence>
<evidence type="ECO:0000256" key="11">
    <source>
        <dbReference type="ARBA" id="ARBA00023163"/>
    </source>
</evidence>
<organism evidence="14 15">
    <name type="scientific">Flavobacterium kayseriense</name>
    <dbReference type="NCBI Taxonomy" id="2764714"/>
    <lineage>
        <taxon>Bacteria</taxon>
        <taxon>Pseudomonadati</taxon>
        <taxon>Bacteroidota</taxon>
        <taxon>Flavobacteriia</taxon>
        <taxon>Flavobacteriales</taxon>
        <taxon>Flavobacteriaceae</taxon>
        <taxon>Flavobacterium</taxon>
    </lineage>
</organism>
<evidence type="ECO:0000256" key="7">
    <source>
        <dbReference type="ARBA" id="ARBA00022771"/>
    </source>
</evidence>
<dbReference type="Pfam" id="PF01807">
    <property type="entry name" value="Zn_ribbon_DnaG"/>
    <property type="match status" value="1"/>
</dbReference>
<dbReference type="Gene3D" id="3.40.1360.10">
    <property type="match status" value="1"/>
</dbReference>
<evidence type="ECO:0000256" key="9">
    <source>
        <dbReference type="ARBA" id="ARBA00022842"/>
    </source>
</evidence>
<dbReference type="InterPro" id="IPR037068">
    <property type="entry name" value="DNA_primase_core_N_sf"/>
</dbReference>
<dbReference type="SMART" id="SM00493">
    <property type="entry name" value="TOPRIM"/>
    <property type="match status" value="1"/>
</dbReference>
<keyword evidence="9" id="KW-0460">Magnesium</keyword>
<evidence type="ECO:0000259" key="13">
    <source>
        <dbReference type="PROSITE" id="PS50880"/>
    </source>
</evidence>
<reference evidence="14 15" key="1">
    <citation type="submission" date="2020-08" db="EMBL/GenBank/DDBJ databases">
        <title>Description of novel Flavobacterium F-380 isolate.</title>
        <authorList>
            <person name="Saticioglu I.B."/>
            <person name="Duman M."/>
            <person name="Altun S."/>
        </authorList>
    </citation>
    <scope>NUCLEOTIDE SEQUENCE [LARGE SCALE GENOMIC DNA]</scope>
    <source>
        <strain evidence="14 15">F-380</strain>
    </source>
</reference>
<gene>
    <name evidence="14" type="primary">dnaG</name>
    <name evidence="14" type="ORF">H8R23_05120</name>
</gene>
<dbReference type="SMART" id="SM00400">
    <property type="entry name" value="ZnF_CHCC"/>
    <property type="match status" value="1"/>
</dbReference>
<dbReference type="PANTHER" id="PTHR30313:SF2">
    <property type="entry name" value="DNA PRIMASE"/>
    <property type="match status" value="1"/>
</dbReference>
<dbReference type="InterPro" id="IPR013264">
    <property type="entry name" value="DNAG_N"/>
</dbReference>
<proteinExistence type="predicted"/>
<evidence type="ECO:0000256" key="2">
    <source>
        <dbReference type="ARBA" id="ARBA00022515"/>
    </source>
</evidence>
<dbReference type="NCBIfam" id="TIGR01391">
    <property type="entry name" value="dnaG"/>
    <property type="match status" value="1"/>
</dbReference>
<dbReference type="PROSITE" id="PS50880">
    <property type="entry name" value="TOPRIM"/>
    <property type="match status" value="1"/>
</dbReference>
<dbReference type="InterPro" id="IPR006171">
    <property type="entry name" value="TOPRIM_dom"/>
</dbReference>
<keyword evidence="3" id="KW-0808">Transferase</keyword>
<dbReference type="InterPro" id="IPR006295">
    <property type="entry name" value="DNA_primase_DnaG"/>
</dbReference>
<keyword evidence="2" id="KW-0639">Primosome</keyword>
<keyword evidence="7" id="KW-0863">Zinc-finger</keyword>
<keyword evidence="1" id="KW-0240">DNA-directed RNA polymerase</keyword>
<dbReference type="Gene3D" id="3.90.980.10">
    <property type="entry name" value="DNA primase, catalytic core, N-terminal domain"/>
    <property type="match status" value="1"/>
</dbReference>
<keyword evidence="6" id="KW-0479">Metal-binding</keyword>
<dbReference type="SUPFAM" id="SSF56731">
    <property type="entry name" value="DNA primase core"/>
    <property type="match status" value="1"/>
</dbReference>
<dbReference type="Pfam" id="PF08275">
    <property type="entry name" value="DNAG_N"/>
    <property type="match status" value="1"/>
</dbReference>
<sequence>MKFIKQSSIDNLIDEARIDVVIGATEELKKKGVHYFCFSPFTGEKGTPSLCVHVVKNFFYDNSAGFGGNSVQFIMKKYPTMNFFEAVEKVAEITGIVLEYEEQSEDAKKIHDEILSMKKIVQFCSDQYQKKFNSLAITDWAKKMMISDRGFSEEILQEFMIGFAPDERSFVSTPLINNAHFELSKTLGFTNTKDGASYDFFRNRIMFPIHNEKGDIIGFGGRISNSEEDKTYAKYMNSKESKLYLKERVLYGLWQAKKKIASSGKAILLEGYTDVMALHQANAGNAIATCGTSLTEGHAKLLQRFCKHVILFRDGDKAGLRAVHRDIDICLRFGFKVEVVICPDGEDPDSLSKQCDINEFIEKNREDAILWKAKFLQEEAKNPELEALEQTLREELDKTIVELKYQLATEEELKALSIHDRKFKKKENDEIFRSIAEQEKELKQELADLPKYDPSLVAASVESMANTLHLIPNKIEQTAYVKMVSKILGQKPLVITGIITATEENEAKAKKGKSQEADKKEHEVLGLPEGANKDQYLTDRFCEIGNVYWFRRENSFVLGTNFRVIPLFHVEGRADNKRLCEVINHLGHKRLIDFESTDLINFTKIKERLIMEGFFFFEPGARNEDFQLVAKKLLNDFITASELKILGYQRQGFFAFADGIYNDNNFHKVNKYGIVNVEGLEKTESEYRSDITHFYSPSHSEIYKAANEGDDPFENDRHFIHKAAPVSLDQWASQMVTVFGDKGRLGVAFCLAANFRDLFIQHYNFFPLFGGFGQKDSGKSGFGSCLQAFFYHNLNPLELNTSTLVGLSRRLTRVKNSIVFCDEMRDDIDEGMHQTLKGTWNGIGREKGKGFESNRTTVDKINSAVYYSGQYLPTRDDGALPSRSIITNFENKEFTSNEKEQYNKLIAWNKEGISSFILDTIKHRDFFAKNMTRVYAETQKEMKAALKEQEYQNRVFDNYIVLLVTVKMLQDKFNFPFTYEQYFNLTKEAIVENSETIADSDGLAAFWRIVEYLADPAQHSIKQGSDFLIERASTFEYIPKRGEKATYTNKERDKIIFINFSKVHQDYHKEVSKRQGEEVIGATTIRNYLKSKKYFIGLFGSKRMGDKCPSGYAFNYSMMQRLGILNLDDINDTQIDIEMPDDLKF</sequence>
<keyword evidence="15" id="KW-1185">Reference proteome</keyword>
<dbReference type="EMBL" id="JACRUJ010000001">
    <property type="protein sequence ID" value="MBC5840779.1"/>
    <property type="molecule type" value="Genomic_DNA"/>
</dbReference>
<keyword evidence="10" id="KW-0238">DNA-binding</keyword>
<dbReference type="Pfam" id="PF13155">
    <property type="entry name" value="Toprim_2"/>
    <property type="match status" value="1"/>
</dbReference>
<dbReference type="Proteomes" id="UP000629963">
    <property type="component" value="Unassembled WGS sequence"/>
</dbReference>
<dbReference type="InterPro" id="IPR036977">
    <property type="entry name" value="DNA_primase_Znf_CHC2"/>
</dbReference>
<evidence type="ECO:0000256" key="3">
    <source>
        <dbReference type="ARBA" id="ARBA00022679"/>
    </source>
</evidence>
<dbReference type="InterPro" id="IPR002694">
    <property type="entry name" value="Znf_CHC2"/>
</dbReference>
<accession>A0ABR7J5F9</accession>
<evidence type="ECO:0000256" key="10">
    <source>
        <dbReference type="ARBA" id="ARBA00023125"/>
    </source>
</evidence>
<feature type="domain" description="Toprim" evidence="13">
    <location>
        <begin position="264"/>
        <end position="345"/>
    </location>
</feature>
<dbReference type="Gene3D" id="3.90.580.10">
    <property type="entry name" value="Zinc finger, CHC2-type domain"/>
    <property type="match status" value="1"/>
</dbReference>
<feature type="compositionally biased region" description="Basic and acidic residues" evidence="12">
    <location>
        <begin position="505"/>
        <end position="524"/>
    </location>
</feature>
<dbReference type="PANTHER" id="PTHR30313">
    <property type="entry name" value="DNA PRIMASE"/>
    <property type="match status" value="1"/>
</dbReference>
<protein>
    <submittedName>
        <fullName evidence="14">DNA primase</fullName>
    </submittedName>
</protein>
<dbReference type="RefSeq" id="WP_187009334.1">
    <property type="nucleotide sequence ID" value="NZ_JACRUI010000001.1"/>
</dbReference>
<dbReference type="SUPFAM" id="SSF57783">
    <property type="entry name" value="Zinc beta-ribbon"/>
    <property type="match status" value="1"/>
</dbReference>
<dbReference type="InterPro" id="IPR050219">
    <property type="entry name" value="DnaG_primase"/>
</dbReference>
<dbReference type="InterPro" id="IPR034151">
    <property type="entry name" value="TOPRIM_DnaG_bac"/>
</dbReference>
<name>A0ABR7J5F9_9FLAO</name>
<evidence type="ECO:0000256" key="12">
    <source>
        <dbReference type="SAM" id="MobiDB-lite"/>
    </source>
</evidence>
<dbReference type="CDD" id="cd03364">
    <property type="entry name" value="TOPRIM_DnaG_primases"/>
    <property type="match status" value="1"/>
</dbReference>
<feature type="region of interest" description="Disordered" evidence="12">
    <location>
        <begin position="505"/>
        <end position="525"/>
    </location>
</feature>
<evidence type="ECO:0000256" key="6">
    <source>
        <dbReference type="ARBA" id="ARBA00022723"/>
    </source>
</evidence>
<keyword evidence="8" id="KW-0862">Zinc</keyword>
<evidence type="ECO:0000256" key="5">
    <source>
        <dbReference type="ARBA" id="ARBA00022705"/>
    </source>
</evidence>
<evidence type="ECO:0000256" key="8">
    <source>
        <dbReference type="ARBA" id="ARBA00022833"/>
    </source>
</evidence>
<keyword evidence="4" id="KW-0548">Nucleotidyltransferase</keyword>
<evidence type="ECO:0000313" key="15">
    <source>
        <dbReference type="Proteomes" id="UP000629963"/>
    </source>
</evidence>
<evidence type="ECO:0000256" key="4">
    <source>
        <dbReference type="ARBA" id="ARBA00022695"/>
    </source>
</evidence>
<keyword evidence="11" id="KW-0804">Transcription</keyword>
<evidence type="ECO:0000256" key="1">
    <source>
        <dbReference type="ARBA" id="ARBA00022478"/>
    </source>
</evidence>
<comment type="caution">
    <text evidence="14">The sequence shown here is derived from an EMBL/GenBank/DDBJ whole genome shotgun (WGS) entry which is preliminary data.</text>
</comment>